<keyword evidence="5" id="KW-1185">Reference proteome</keyword>
<evidence type="ECO:0000259" key="2">
    <source>
        <dbReference type="Pfam" id="PF07749"/>
    </source>
</evidence>
<dbReference type="PANTHER" id="PTHR12211">
    <property type="entry name" value="ENDOPLASMIC RETICULUM PROTEIN ERP29"/>
    <property type="match status" value="1"/>
</dbReference>
<evidence type="ECO:0000259" key="3">
    <source>
        <dbReference type="Pfam" id="PF07912"/>
    </source>
</evidence>
<dbReference type="InterPro" id="IPR036356">
    <property type="entry name" value="ERp29_C_sf"/>
</dbReference>
<feature type="domain" description="Endoplasmic reticulum resident protein 29 C-terminal" evidence="2">
    <location>
        <begin position="183"/>
        <end position="275"/>
    </location>
</feature>
<dbReference type="FunFam" id="1.20.1150.12:FF:000001">
    <property type="entry name" value="Endoplasmic reticulum resident protein 29"/>
    <property type="match status" value="1"/>
</dbReference>
<sequence>NFRLYFSHLHQFYLNYRYLRYLINEFARSRVGSAMNKFYVVFSAFALTLSIVPTNTEGCLGCLNLDEYNFNKIVPKFEAVLVKFDVAYPYGEKHEIFNSLAGEIVDNQEFVLAQVGVKDYGQKENEDFARTFGIDPKSDLPALRLFVQGEDEPFAFEKSMPWNNENLKRFVRDHTNVYLGLPGCIEKFDKLAHKFITSQTKEEVLKETQAEAGKLTSEKDKEIADNYLKVMKKVLDNGYSFVLQEDARLEKILSGKVNDKKRRELSNRLNVLKSFSIEPQKSEL</sequence>
<dbReference type="InterPro" id="IPR012883">
    <property type="entry name" value="ERp29_N"/>
</dbReference>
<protein>
    <submittedName>
        <fullName evidence="4">Uncharacterized protein</fullName>
    </submittedName>
</protein>
<evidence type="ECO:0000313" key="5">
    <source>
        <dbReference type="Proteomes" id="UP001153712"/>
    </source>
</evidence>
<dbReference type="GO" id="GO:0009306">
    <property type="term" value="P:protein secretion"/>
    <property type="evidence" value="ECO:0007669"/>
    <property type="project" value="InterPro"/>
</dbReference>
<dbReference type="Pfam" id="PF07912">
    <property type="entry name" value="ERp29_N"/>
    <property type="match status" value="1"/>
</dbReference>
<dbReference type="Pfam" id="PF07749">
    <property type="entry name" value="ERp29"/>
    <property type="match status" value="1"/>
</dbReference>
<dbReference type="SUPFAM" id="SSF47933">
    <property type="entry name" value="ERP29 C domain-like"/>
    <property type="match status" value="1"/>
</dbReference>
<dbReference type="CDD" id="cd00238">
    <property type="entry name" value="ERp29c"/>
    <property type="match status" value="1"/>
</dbReference>
<dbReference type="EMBL" id="OU900097">
    <property type="protein sequence ID" value="CAG9861512.1"/>
    <property type="molecule type" value="Genomic_DNA"/>
</dbReference>
<name>A0A9N9TTG8_PHYSR</name>
<dbReference type="Gene3D" id="1.20.1150.12">
    <property type="entry name" value="Endoplasmic reticulum resident protein 29, C-terminal domain"/>
    <property type="match status" value="1"/>
</dbReference>
<dbReference type="InterPro" id="IPR036249">
    <property type="entry name" value="Thioredoxin-like_sf"/>
</dbReference>
<dbReference type="InterPro" id="IPR011679">
    <property type="entry name" value="ERp29_C"/>
</dbReference>
<dbReference type="Gene3D" id="3.40.30.10">
    <property type="entry name" value="Glutaredoxin"/>
    <property type="match status" value="1"/>
</dbReference>
<evidence type="ECO:0000313" key="4">
    <source>
        <dbReference type="EMBL" id="CAG9861512.1"/>
    </source>
</evidence>
<dbReference type="OrthoDB" id="417262at2759"/>
<evidence type="ECO:0000256" key="1">
    <source>
        <dbReference type="ARBA" id="ARBA00022824"/>
    </source>
</evidence>
<dbReference type="GO" id="GO:0005788">
    <property type="term" value="C:endoplasmic reticulum lumen"/>
    <property type="evidence" value="ECO:0007669"/>
    <property type="project" value="InterPro"/>
</dbReference>
<organism evidence="4 5">
    <name type="scientific">Phyllotreta striolata</name>
    <name type="common">Striped flea beetle</name>
    <name type="synonym">Crioceris striolata</name>
    <dbReference type="NCBI Taxonomy" id="444603"/>
    <lineage>
        <taxon>Eukaryota</taxon>
        <taxon>Metazoa</taxon>
        <taxon>Ecdysozoa</taxon>
        <taxon>Arthropoda</taxon>
        <taxon>Hexapoda</taxon>
        <taxon>Insecta</taxon>
        <taxon>Pterygota</taxon>
        <taxon>Neoptera</taxon>
        <taxon>Endopterygota</taxon>
        <taxon>Coleoptera</taxon>
        <taxon>Polyphaga</taxon>
        <taxon>Cucujiformia</taxon>
        <taxon>Chrysomeloidea</taxon>
        <taxon>Chrysomelidae</taxon>
        <taxon>Galerucinae</taxon>
        <taxon>Alticini</taxon>
        <taxon>Phyllotreta</taxon>
    </lineage>
</organism>
<dbReference type="AlphaFoldDB" id="A0A9N9TTG8"/>
<dbReference type="PANTHER" id="PTHR12211:SF0">
    <property type="entry name" value="ENDOPLASMIC RETICULUM RESIDENT PROTEIN 29"/>
    <property type="match status" value="1"/>
</dbReference>
<keyword evidence="1" id="KW-0256">Endoplasmic reticulum</keyword>
<proteinExistence type="predicted"/>
<dbReference type="SUPFAM" id="SSF52833">
    <property type="entry name" value="Thioredoxin-like"/>
    <property type="match status" value="1"/>
</dbReference>
<dbReference type="InterPro" id="IPR016855">
    <property type="entry name" value="ERp29"/>
</dbReference>
<reference evidence="4" key="1">
    <citation type="submission" date="2022-01" db="EMBL/GenBank/DDBJ databases">
        <authorList>
            <person name="King R."/>
        </authorList>
    </citation>
    <scope>NUCLEOTIDE SEQUENCE</scope>
</reference>
<dbReference type="Proteomes" id="UP001153712">
    <property type="component" value="Chromosome 4"/>
</dbReference>
<gene>
    <name evidence="4" type="ORF">PHYEVI_LOCUS7848</name>
</gene>
<feature type="non-terminal residue" evidence="4">
    <location>
        <position position="1"/>
    </location>
</feature>
<accession>A0A9N9TTG8</accession>
<feature type="domain" description="ERp29 N-terminal" evidence="3">
    <location>
        <begin position="59"/>
        <end position="182"/>
    </location>
</feature>